<dbReference type="SUPFAM" id="SSF51215">
    <property type="entry name" value="Regulatory protein AraC"/>
    <property type="match status" value="1"/>
</dbReference>
<keyword evidence="3" id="KW-0010">Activator</keyword>
<dbReference type="RefSeq" id="WP_176442594.1">
    <property type="nucleotide sequence ID" value="NZ_FZOT01000021.1"/>
</dbReference>
<reference evidence="6 7" key="1">
    <citation type="submission" date="2017-06" db="EMBL/GenBank/DDBJ databases">
        <authorList>
            <person name="Kim H.J."/>
            <person name="Triplett B.A."/>
        </authorList>
    </citation>
    <scope>NUCLEOTIDE SEQUENCE [LARGE SCALE GENOMIC DNA]</scope>
    <source>
        <strain evidence="6 7">U15</strain>
    </source>
</reference>
<keyword evidence="4" id="KW-0804">Transcription</keyword>
<dbReference type="Pfam" id="PF12852">
    <property type="entry name" value="Cupin_6"/>
    <property type="match status" value="1"/>
</dbReference>
<dbReference type="SUPFAM" id="SSF46689">
    <property type="entry name" value="Homeodomain-like"/>
    <property type="match status" value="2"/>
</dbReference>
<dbReference type="Gene3D" id="1.10.10.60">
    <property type="entry name" value="Homeodomain-like"/>
    <property type="match status" value="2"/>
</dbReference>
<dbReference type="InterPro" id="IPR009057">
    <property type="entry name" value="Homeodomain-like_sf"/>
</dbReference>
<protein>
    <submittedName>
        <fullName evidence="6">Transcriptional regulator, AraC family</fullName>
    </submittedName>
</protein>
<evidence type="ECO:0000256" key="1">
    <source>
        <dbReference type="ARBA" id="ARBA00023015"/>
    </source>
</evidence>
<dbReference type="InterPro" id="IPR037923">
    <property type="entry name" value="HTH-like"/>
</dbReference>
<evidence type="ECO:0000256" key="4">
    <source>
        <dbReference type="ARBA" id="ARBA00023163"/>
    </source>
</evidence>
<keyword evidence="2" id="KW-0238">DNA-binding</keyword>
<dbReference type="InterPro" id="IPR018062">
    <property type="entry name" value="HTH_AraC-typ_CS"/>
</dbReference>
<keyword evidence="1" id="KW-0805">Transcription regulation</keyword>
<evidence type="ECO:0000256" key="3">
    <source>
        <dbReference type="ARBA" id="ARBA00023159"/>
    </source>
</evidence>
<name>A0A239LB68_9BURK</name>
<dbReference type="EMBL" id="FZOT01000021">
    <property type="protein sequence ID" value="SNT27887.1"/>
    <property type="molecule type" value="Genomic_DNA"/>
</dbReference>
<dbReference type="InterPro" id="IPR032783">
    <property type="entry name" value="AraC_lig"/>
</dbReference>
<dbReference type="PANTHER" id="PTHR46796">
    <property type="entry name" value="HTH-TYPE TRANSCRIPTIONAL ACTIVATOR RHAS-RELATED"/>
    <property type="match status" value="1"/>
</dbReference>
<evidence type="ECO:0000256" key="2">
    <source>
        <dbReference type="ARBA" id="ARBA00023125"/>
    </source>
</evidence>
<dbReference type="GO" id="GO:0043565">
    <property type="term" value="F:sequence-specific DNA binding"/>
    <property type="evidence" value="ECO:0007669"/>
    <property type="project" value="InterPro"/>
</dbReference>
<dbReference type="PROSITE" id="PS00041">
    <property type="entry name" value="HTH_ARAC_FAMILY_1"/>
    <property type="match status" value="1"/>
</dbReference>
<gene>
    <name evidence="6" type="ORF">SAMN06265795_12137</name>
</gene>
<evidence type="ECO:0000313" key="7">
    <source>
        <dbReference type="Proteomes" id="UP000198284"/>
    </source>
</evidence>
<dbReference type="GO" id="GO:0003700">
    <property type="term" value="F:DNA-binding transcription factor activity"/>
    <property type="evidence" value="ECO:0007669"/>
    <property type="project" value="InterPro"/>
</dbReference>
<dbReference type="InterPro" id="IPR050204">
    <property type="entry name" value="AraC_XylS_family_regulators"/>
</dbReference>
<dbReference type="Pfam" id="PF12833">
    <property type="entry name" value="HTH_18"/>
    <property type="match status" value="1"/>
</dbReference>
<dbReference type="PROSITE" id="PS01124">
    <property type="entry name" value="HTH_ARAC_FAMILY_2"/>
    <property type="match status" value="1"/>
</dbReference>
<dbReference type="Proteomes" id="UP000198284">
    <property type="component" value="Unassembled WGS sequence"/>
</dbReference>
<proteinExistence type="predicted"/>
<dbReference type="InterPro" id="IPR018060">
    <property type="entry name" value="HTH_AraC"/>
</dbReference>
<evidence type="ECO:0000313" key="6">
    <source>
        <dbReference type="EMBL" id="SNT27887.1"/>
    </source>
</evidence>
<dbReference type="AlphaFoldDB" id="A0A239LB68"/>
<keyword evidence="7" id="KW-1185">Reference proteome</keyword>
<dbReference type="SMART" id="SM00342">
    <property type="entry name" value="HTH_ARAC"/>
    <property type="match status" value="1"/>
</dbReference>
<sequence>MDRISPLLGRQALHARVFYNGGFCGANEFVEDGKAGHLHVVRSGCVVFEHEQGPPLQVEQPTVAYYPRGMSHRLVVPGKEAQLLCAAISFDGGVANPLIRALPDFFHVPLAQAPRLGQTLDLLFGEAGGGGAGQDIILDRLCDVLIVQMLRHELASGRLSSGMLAGLADGGLARALSAVHEQPQAAWRLETLAALAGMSRSKFAAHFHRVVGQTPGDYVTDRRLQLAKELLMRGKPVKSVSVESGYSSQPVFSRAFAERTGMSPRAWLRLQAVG</sequence>
<accession>A0A239LB68</accession>
<dbReference type="PANTHER" id="PTHR46796:SF7">
    <property type="entry name" value="ARAC FAMILY TRANSCRIPTIONAL REGULATOR"/>
    <property type="match status" value="1"/>
</dbReference>
<evidence type="ECO:0000259" key="5">
    <source>
        <dbReference type="PROSITE" id="PS01124"/>
    </source>
</evidence>
<organism evidence="6 7">
    <name type="scientific">Noviherbaspirillum humi</name>
    <dbReference type="NCBI Taxonomy" id="1688639"/>
    <lineage>
        <taxon>Bacteria</taxon>
        <taxon>Pseudomonadati</taxon>
        <taxon>Pseudomonadota</taxon>
        <taxon>Betaproteobacteria</taxon>
        <taxon>Burkholderiales</taxon>
        <taxon>Oxalobacteraceae</taxon>
        <taxon>Noviherbaspirillum</taxon>
    </lineage>
</organism>
<feature type="domain" description="HTH araC/xylS-type" evidence="5">
    <location>
        <begin position="173"/>
        <end position="270"/>
    </location>
</feature>